<gene>
    <name evidence="1" type="ORF">J2W40_002359</name>
</gene>
<comment type="caution">
    <text evidence="1">The sequence shown here is derived from an EMBL/GenBank/DDBJ whole genome shotgun (WGS) entry which is preliminary data.</text>
</comment>
<sequence length="92" mass="10136">MKFAAITLALPLILAACNDDRVTGHDALLQQVSGARIGNGADYWIEMKNISGEWERTGLIFGYTDDYGECMNAIAGLKSVNYAREYRCTQAN</sequence>
<evidence type="ECO:0000313" key="2">
    <source>
        <dbReference type="Proteomes" id="UP001267638"/>
    </source>
</evidence>
<evidence type="ECO:0000313" key="1">
    <source>
        <dbReference type="EMBL" id="MDR7155527.1"/>
    </source>
</evidence>
<accession>A0ABU1X313</accession>
<evidence type="ECO:0008006" key="3">
    <source>
        <dbReference type="Google" id="ProtNLM"/>
    </source>
</evidence>
<dbReference type="RefSeq" id="WP_310224906.1">
    <property type="nucleotide sequence ID" value="NZ_JAVDWV010000010.1"/>
</dbReference>
<dbReference type="PROSITE" id="PS51257">
    <property type="entry name" value="PROKAR_LIPOPROTEIN"/>
    <property type="match status" value="1"/>
</dbReference>
<keyword evidence="2" id="KW-1185">Reference proteome</keyword>
<name>A0ABU1X313_SPHXE</name>
<dbReference type="EMBL" id="JAVDWV010000010">
    <property type="protein sequence ID" value="MDR7155527.1"/>
    <property type="molecule type" value="Genomic_DNA"/>
</dbReference>
<organism evidence="1 2">
    <name type="scientific">Sphingobium xenophagum</name>
    <dbReference type="NCBI Taxonomy" id="121428"/>
    <lineage>
        <taxon>Bacteria</taxon>
        <taxon>Pseudomonadati</taxon>
        <taxon>Pseudomonadota</taxon>
        <taxon>Alphaproteobacteria</taxon>
        <taxon>Sphingomonadales</taxon>
        <taxon>Sphingomonadaceae</taxon>
        <taxon>Sphingobium</taxon>
    </lineage>
</organism>
<dbReference type="Proteomes" id="UP001267638">
    <property type="component" value="Unassembled WGS sequence"/>
</dbReference>
<reference evidence="1 2" key="1">
    <citation type="submission" date="2023-07" db="EMBL/GenBank/DDBJ databases">
        <title>Sorghum-associated microbial communities from plants grown in Nebraska, USA.</title>
        <authorList>
            <person name="Schachtman D."/>
        </authorList>
    </citation>
    <scope>NUCLEOTIDE SEQUENCE [LARGE SCALE GENOMIC DNA]</scope>
    <source>
        <strain evidence="1 2">4256</strain>
    </source>
</reference>
<protein>
    <recommendedName>
        <fullName evidence="3">Lipoprotein</fullName>
    </recommendedName>
</protein>
<proteinExistence type="predicted"/>